<dbReference type="CDD" id="cd06529">
    <property type="entry name" value="S24_LexA-like"/>
    <property type="match status" value="1"/>
</dbReference>
<proteinExistence type="predicted"/>
<protein>
    <recommendedName>
        <fullName evidence="1">Peptidase S24/S26A/S26B/S26C domain-containing protein</fullName>
    </recommendedName>
</protein>
<gene>
    <name evidence="2" type="ORF">CJD36_000925</name>
</gene>
<organism evidence="2 3">
    <name type="scientific">Flavipsychrobacter stenotrophus</name>
    <dbReference type="NCBI Taxonomy" id="2077091"/>
    <lineage>
        <taxon>Bacteria</taxon>
        <taxon>Pseudomonadati</taxon>
        <taxon>Bacteroidota</taxon>
        <taxon>Chitinophagia</taxon>
        <taxon>Chitinophagales</taxon>
        <taxon>Chitinophagaceae</taxon>
        <taxon>Flavipsychrobacter</taxon>
    </lineage>
</organism>
<name>A0A2S7SZH1_9BACT</name>
<dbReference type="Pfam" id="PF00717">
    <property type="entry name" value="Peptidase_S24"/>
    <property type="match status" value="1"/>
</dbReference>
<accession>A0A2S7SZH1</accession>
<keyword evidence="3" id="KW-1185">Reference proteome</keyword>
<dbReference type="OrthoDB" id="3831186at2"/>
<dbReference type="SUPFAM" id="SSF51306">
    <property type="entry name" value="LexA/Signal peptidase"/>
    <property type="match status" value="1"/>
</dbReference>
<dbReference type="InterPro" id="IPR039418">
    <property type="entry name" value="LexA-like"/>
</dbReference>
<dbReference type="InterPro" id="IPR015927">
    <property type="entry name" value="Peptidase_S24_S26A/B/C"/>
</dbReference>
<dbReference type="RefSeq" id="WP_105037233.1">
    <property type="nucleotide sequence ID" value="NZ_PPSL01000001.1"/>
</dbReference>
<dbReference type="EMBL" id="PPSL01000001">
    <property type="protein sequence ID" value="PQJ12349.1"/>
    <property type="molecule type" value="Genomic_DNA"/>
</dbReference>
<dbReference type="Gene3D" id="2.10.109.10">
    <property type="entry name" value="Umud Fragment, subunit A"/>
    <property type="match status" value="1"/>
</dbReference>
<sequence>MPVKATAGYLTGYGDVDFINALPSYTLPFLSREKSYRSFQTDGDSMYPFPEKAIIIGEYVDDWFSLKDNFPCIVVTLNEGIVFKLVSNRIDDERTVRLTSLNPAYKPYDINVSEICEIWKYKCFISDTIFEVPQSIDLINNSINEIKHDIKNILKKHCS</sequence>
<reference evidence="2 3" key="1">
    <citation type="submission" date="2018-01" db="EMBL/GenBank/DDBJ databases">
        <title>A novel member of the phylum Bacteroidetes isolated from glacier ice.</title>
        <authorList>
            <person name="Liu Q."/>
            <person name="Xin Y.-H."/>
        </authorList>
    </citation>
    <scope>NUCLEOTIDE SEQUENCE [LARGE SCALE GENOMIC DNA]</scope>
    <source>
        <strain evidence="2 3">RB1R16</strain>
    </source>
</reference>
<evidence type="ECO:0000259" key="1">
    <source>
        <dbReference type="Pfam" id="PF00717"/>
    </source>
</evidence>
<evidence type="ECO:0000313" key="2">
    <source>
        <dbReference type="EMBL" id="PQJ12349.1"/>
    </source>
</evidence>
<comment type="caution">
    <text evidence="2">The sequence shown here is derived from an EMBL/GenBank/DDBJ whole genome shotgun (WGS) entry which is preliminary data.</text>
</comment>
<dbReference type="AlphaFoldDB" id="A0A2S7SZH1"/>
<dbReference type="Proteomes" id="UP000239872">
    <property type="component" value="Unassembled WGS sequence"/>
</dbReference>
<evidence type="ECO:0000313" key="3">
    <source>
        <dbReference type="Proteomes" id="UP000239872"/>
    </source>
</evidence>
<feature type="domain" description="Peptidase S24/S26A/S26B/S26C" evidence="1">
    <location>
        <begin position="27"/>
        <end position="118"/>
    </location>
</feature>
<dbReference type="InterPro" id="IPR036286">
    <property type="entry name" value="LexA/Signal_pep-like_sf"/>
</dbReference>